<comment type="cofactor">
    <cofactor evidence="1 8">
        <name>FAD</name>
        <dbReference type="ChEBI" id="CHEBI:57692"/>
    </cofactor>
</comment>
<gene>
    <name evidence="12" type="ORF">CGZ90_12020</name>
</gene>
<dbReference type="FunFam" id="2.40.110.10:FF:000001">
    <property type="entry name" value="Acyl-CoA dehydrogenase, mitochondrial"/>
    <property type="match status" value="1"/>
</dbReference>
<dbReference type="EMBL" id="NOII01000003">
    <property type="protein sequence ID" value="OYD57401.1"/>
    <property type="molecule type" value="Genomic_DNA"/>
</dbReference>
<dbReference type="InterPro" id="IPR009075">
    <property type="entry name" value="AcylCo_DH/oxidase_C"/>
</dbReference>
<dbReference type="PROSITE" id="PS00072">
    <property type="entry name" value="ACYL_COA_DH_1"/>
    <property type="match status" value="1"/>
</dbReference>
<evidence type="ECO:0000256" key="2">
    <source>
        <dbReference type="ARBA" id="ARBA00009347"/>
    </source>
</evidence>
<dbReference type="Gene3D" id="2.40.110.10">
    <property type="entry name" value="Butyryl-CoA Dehydrogenase, subunit A, domain 2"/>
    <property type="match status" value="1"/>
</dbReference>
<dbReference type="PROSITE" id="PS00073">
    <property type="entry name" value="ACYL_COA_DH_2"/>
    <property type="match status" value="1"/>
</dbReference>
<evidence type="ECO:0000259" key="10">
    <source>
        <dbReference type="Pfam" id="PF02770"/>
    </source>
</evidence>
<evidence type="ECO:0000256" key="3">
    <source>
        <dbReference type="ARBA" id="ARBA00022630"/>
    </source>
</evidence>
<keyword evidence="13" id="KW-1185">Reference proteome</keyword>
<dbReference type="Gene3D" id="1.20.140.10">
    <property type="entry name" value="Butyryl-CoA Dehydrogenase, subunit A, domain 3"/>
    <property type="match status" value="1"/>
</dbReference>
<dbReference type="Pfam" id="PF02770">
    <property type="entry name" value="Acyl-CoA_dh_M"/>
    <property type="match status" value="1"/>
</dbReference>
<sequence length="379" mass="40990">MNLTFTEEQKMMQKMVRDFAQKEIAPITEKMDETDQFPRDIINKMAELGLMGIPIPEEYSGAGMDFTSYIIAINELSRVSATVGVILSVHTSVGTNPILYFGNEEQKRKYIPKLASGEYLGAFGLTEPGAGSDAGSLRTRAVKQGDHYILNGSKIFITNAGEADIYIVFASTDPEKGSRGISAFIVEKDTPGFSVGKKEKKMGMNGSNTCEIVFDNAKVPAENLLGEEGIGFKIAMSNLDAGRIGIAAQSLGIAEAALQQAVAYSKERKQFGKAIGAQQGIAFKLADMATEVEASKLLTYRAANLKTLGQPCGTEASMAKLFASTTAMKSAIEAIQVHGGYGYTKEYPVERLFRDAKVCEIYEGTSEIQRMVISKDLLG</sequence>
<evidence type="ECO:0000259" key="11">
    <source>
        <dbReference type="Pfam" id="PF02771"/>
    </source>
</evidence>
<name>A0A235F7S0_9BACL</name>
<keyword evidence="3 8" id="KW-0285">Flavoprotein</keyword>
<evidence type="ECO:0000256" key="1">
    <source>
        <dbReference type="ARBA" id="ARBA00001974"/>
    </source>
</evidence>
<dbReference type="FunFam" id="1.10.540.10:FF:000002">
    <property type="entry name" value="Acyl-CoA dehydrogenase FadE19"/>
    <property type="match status" value="1"/>
</dbReference>
<evidence type="ECO:0000313" key="13">
    <source>
        <dbReference type="Proteomes" id="UP000215059"/>
    </source>
</evidence>
<comment type="caution">
    <text evidence="12">The sequence shown here is derived from an EMBL/GenBank/DDBJ whole genome shotgun (WGS) entry which is preliminary data.</text>
</comment>
<dbReference type="InterPro" id="IPR037069">
    <property type="entry name" value="AcylCoA_DH/ox_N_sf"/>
</dbReference>
<dbReference type="PIRSF" id="PIRSF016578">
    <property type="entry name" value="HsaA"/>
    <property type="match status" value="1"/>
</dbReference>
<reference evidence="12 13" key="1">
    <citation type="submission" date="2017-07" db="EMBL/GenBank/DDBJ databases">
        <title>Fictibacillus sp. nov. GDSW-R2A3 Genome sequencing and assembly.</title>
        <authorList>
            <person name="Mayilraj S."/>
        </authorList>
    </citation>
    <scope>NUCLEOTIDE SEQUENCE [LARGE SCALE GENOMIC DNA]</scope>
    <source>
        <strain evidence="12 13">GDSW-R2A3</strain>
    </source>
</reference>
<feature type="domain" description="Acyl-CoA oxidase/dehydrogenase middle" evidence="10">
    <location>
        <begin position="122"/>
        <end position="216"/>
    </location>
</feature>
<feature type="domain" description="Acyl-CoA dehydrogenase/oxidase N-terminal" evidence="11">
    <location>
        <begin position="6"/>
        <end position="118"/>
    </location>
</feature>
<evidence type="ECO:0000313" key="12">
    <source>
        <dbReference type="EMBL" id="OYD57401.1"/>
    </source>
</evidence>
<feature type="domain" description="Acyl-CoA dehydrogenase/oxidase C-terminal" evidence="9">
    <location>
        <begin position="231"/>
        <end position="377"/>
    </location>
</feature>
<dbReference type="AlphaFoldDB" id="A0A235F7S0"/>
<keyword evidence="4 8" id="KW-0274">FAD</keyword>
<dbReference type="Pfam" id="PF00441">
    <property type="entry name" value="Acyl-CoA_dh_1"/>
    <property type="match status" value="1"/>
</dbReference>
<dbReference type="PANTHER" id="PTHR43884:SF12">
    <property type="entry name" value="ISOVALERYL-COA DEHYDROGENASE, MITOCHONDRIAL-RELATED"/>
    <property type="match status" value="1"/>
</dbReference>
<dbReference type="InterPro" id="IPR009100">
    <property type="entry name" value="AcylCoA_DH/oxidase_NM_dom_sf"/>
</dbReference>
<dbReference type="GO" id="GO:0050660">
    <property type="term" value="F:flavin adenine dinucleotide binding"/>
    <property type="evidence" value="ECO:0007669"/>
    <property type="project" value="InterPro"/>
</dbReference>
<dbReference type="InterPro" id="IPR006089">
    <property type="entry name" value="Acyl-CoA_DH_CS"/>
</dbReference>
<protein>
    <recommendedName>
        <fullName evidence="7">Acyl-CoA dehydrogenase</fullName>
    </recommendedName>
</protein>
<dbReference type="PANTHER" id="PTHR43884">
    <property type="entry name" value="ACYL-COA DEHYDROGENASE"/>
    <property type="match status" value="1"/>
</dbReference>
<organism evidence="12 13">
    <name type="scientific">Fictibacillus aquaticus</name>
    <dbReference type="NCBI Taxonomy" id="2021314"/>
    <lineage>
        <taxon>Bacteria</taxon>
        <taxon>Bacillati</taxon>
        <taxon>Bacillota</taxon>
        <taxon>Bacilli</taxon>
        <taxon>Bacillales</taxon>
        <taxon>Fictibacillaceae</taxon>
        <taxon>Fictibacillus</taxon>
    </lineage>
</organism>
<evidence type="ECO:0000256" key="6">
    <source>
        <dbReference type="ARBA" id="ARBA00052546"/>
    </source>
</evidence>
<dbReference type="InterPro" id="IPR036250">
    <property type="entry name" value="AcylCo_DH-like_C"/>
</dbReference>
<dbReference type="FunFam" id="1.20.140.10:FF:000004">
    <property type="entry name" value="Acyl-CoA dehydrogenase FadE25"/>
    <property type="match status" value="1"/>
</dbReference>
<evidence type="ECO:0000256" key="5">
    <source>
        <dbReference type="ARBA" id="ARBA00023002"/>
    </source>
</evidence>
<dbReference type="SUPFAM" id="SSF56645">
    <property type="entry name" value="Acyl-CoA dehydrogenase NM domain-like"/>
    <property type="match status" value="1"/>
</dbReference>
<comment type="catalytic activity">
    <reaction evidence="6">
        <text>a 2,3-saturated acyl-CoA + A = a 2,3-dehydroacyl-CoA + AH2</text>
        <dbReference type="Rhea" id="RHEA:48608"/>
        <dbReference type="ChEBI" id="CHEBI:13193"/>
        <dbReference type="ChEBI" id="CHEBI:17499"/>
        <dbReference type="ChEBI" id="CHEBI:60015"/>
        <dbReference type="ChEBI" id="CHEBI:65111"/>
    </reaction>
</comment>
<evidence type="ECO:0000256" key="8">
    <source>
        <dbReference type="RuleBase" id="RU362125"/>
    </source>
</evidence>
<evidence type="ECO:0000256" key="4">
    <source>
        <dbReference type="ARBA" id="ARBA00022827"/>
    </source>
</evidence>
<proteinExistence type="inferred from homology"/>
<dbReference type="GO" id="GO:0003995">
    <property type="term" value="F:acyl-CoA dehydrogenase activity"/>
    <property type="evidence" value="ECO:0007669"/>
    <property type="project" value="InterPro"/>
</dbReference>
<dbReference type="InterPro" id="IPR013786">
    <property type="entry name" value="AcylCoA_DH/ox_N"/>
</dbReference>
<dbReference type="RefSeq" id="WP_094252750.1">
    <property type="nucleotide sequence ID" value="NZ_JBHLXL010000001.1"/>
</dbReference>
<dbReference type="InterPro" id="IPR046373">
    <property type="entry name" value="Acyl-CoA_Oxase/DH_mid-dom_sf"/>
</dbReference>
<dbReference type="SUPFAM" id="SSF47203">
    <property type="entry name" value="Acyl-CoA dehydrogenase C-terminal domain-like"/>
    <property type="match status" value="1"/>
</dbReference>
<evidence type="ECO:0000256" key="7">
    <source>
        <dbReference type="ARBA" id="ARBA00067585"/>
    </source>
</evidence>
<dbReference type="CDD" id="cd01158">
    <property type="entry name" value="SCAD_SBCAD"/>
    <property type="match status" value="1"/>
</dbReference>
<keyword evidence="5 8" id="KW-0560">Oxidoreductase</keyword>
<dbReference type="Pfam" id="PF02771">
    <property type="entry name" value="Acyl-CoA_dh_N"/>
    <property type="match status" value="1"/>
</dbReference>
<dbReference type="Proteomes" id="UP000215059">
    <property type="component" value="Unassembled WGS sequence"/>
</dbReference>
<dbReference type="InterPro" id="IPR006091">
    <property type="entry name" value="Acyl-CoA_Oxase/DH_mid-dom"/>
</dbReference>
<comment type="similarity">
    <text evidence="2 8">Belongs to the acyl-CoA dehydrogenase family.</text>
</comment>
<dbReference type="Gene3D" id="1.10.540.10">
    <property type="entry name" value="Acyl-CoA dehydrogenase/oxidase, N-terminal domain"/>
    <property type="match status" value="1"/>
</dbReference>
<dbReference type="OrthoDB" id="9802447at2"/>
<accession>A0A235F7S0</accession>
<evidence type="ECO:0000259" key="9">
    <source>
        <dbReference type="Pfam" id="PF00441"/>
    </source>
</evidence>